<dbReference type="KEGG" id="doa:AXF15_09925"/>
<keyword evidence="1" id="KW-1133">Transmembrane helix</keyword>
<accession>A0A0X8JR40</accession>
<keyword evidence="1" id="KW-0812">Transmembrane</keyword>
<feature type="transmembrane region" description="Helical" evidence="1">
    <location>
        <begin position="59"/>
        <end position="77"/>
    </location>
</feature>
<organism evidence="2 3">
    <name type="scientific">Desulfomicrobium orale DSM 12838</name>
    <dbReference type="NCBI Taxonomy" id="888061"/>
    <lineage>
        <taxon>Bacteria</taxon>
        <taxon>Pseudomonadati</taxon>
        <taxon>Thermodesulfobacteriota</taxon>
        <taxon>Desulfovibrionia</taxon>
        <taxon>Desulfovibrionales</taxon>
        <taxon>Desulfomicrobiaceae</taxon>
        <taxon>Desulfomicrobium</taxon>
    </lineage>
</organism>
<proteinExistence type="predicted"/>
<dbReference type="Proteomes" id="UP000063964">
    <property type="component" value="Chromosome"/>
</dbReference>
<name>A0A0X8JR40_9BACT</name>
<dbReference type="EMBL" id="CP014230">
    <property type="protein sequence ID" value="AMD93384.1"/>
    <property type="molecule type" value="Genomic_DNA"/>
</dbReference>
<evidence type="ECO:0000256" key="1">
    <source>
        <dbReference type="SAM" id="Phobius"/>
    </source>
</evidence>
<protein>
    <submittedName>
        <fullName evidence="2">Uncharacterized protein</fullName>
    </submittedName>
</protein>
<sequence length="79" mass="8783">MCAAANVLKYKLQKCLFLAQYVILLKIDAANSSVYGPSRSLKAGPRKEVMPMEQFLSDVAAHVVGGVLVAFILRRIFRR</sequence>
<evidence type="ECO:0000313" key="3">
    <source>
        <dbReference type="Proteomes" id="UP000063964"/>
    </source>
</evidence>
<evidence type="ECO:0000313" key="2">
    <source>
        <dbReference type="EMBL" id="AMD93384.1"/>
    </source>
</evidence>
<dbReference type="AlphaFoldDB" id="A0A0X8JR40"/>
<keyword evidence="1" id="KW-0472">Membrane</keyword>
<reference evidence="3" key="1">
    <citation type="submission" date="2016-02" db="EMBL/GenBank/DDBJ databases">
        <authorList>
            <person name="Holder M.E."/>
            <person name="Ajami N.J."/>
            <person name="Petrosino J.F."/>
        </authorList>
    </citation>
    <scope>NUCLEOTIDE SEQUENCE [LARGE SCALE GENOMIC DNA]</scope>
    <source>
        <strain evidence="3">DSM 12838</strain>
    </source>
</reference>
<keyword evidence="3" id="KW-1185">Reference proteome</keyword>
<gene>
    <name evidence="2" type="ORF">AXF15_09925</name>
</gene>